<evidence type="ECO:0000313" key="8">
    <source>
        <dbReference type="RefSeq" id="XP_035657625.1"/>
    </source>
</evidence>
<dbReference type="InterPro" id="IPR038765">
    <property type="entry name" value="Papain-like_cys_pep_sf"/>
</dbReference>
<comment type="cofactor">
    <cofactor evidence="2">
        <name>Mg(2+)</name>
        <dbReference type="ChEBI" id="CHEBI:18420"/>
    </cofactor>
</comment>
<dbReference type="RefSeq" id="XP_035657624.1">
    <property type="nucleotide sequence ID" value="XM_035801731.1"/>
</dbReference>
<reference evidence="7 8" key="2">
    <citation type="submission" date="2025-04" db="UniProtKB">
        <authorList>
            <consortium name="RefSeq"/>
        </authorList>
    </citation>
    <scope>IDENTIFICATION</scope>
    <source>
        <strain evidence="7 8">S238N-H82</strain>
        <tissue evidence="7 8">Testes</tissue>
    </source>
</reference>
<evidence type="ECO:0000313" key="9">
    <source>
        <dbReference type="RefSeq" id="XP_035657626.1"/>
    </source>
</evidence>
<keyword evidence="1" id="KW-0645">Protease</keyword>
<dbReference type="GO" id="GO:0006310">
    <property type="term" value="P:DNA recombination"/>
    <property type="evidence" value="ECO:0007669"/>
    <property type="project" value="UniProtKB-KW"/>
</dbReference>
<dbReference type="InterPro" id="IPR025476">
    <property type="entry name" value="Helitron_helicase-like"/>
</dbReference>
<dbReference type="Proteomes" id="UP000001554">
    <property type="component" value="Chromosome 16"/>
</dbReference>
<proteinExistence type="inferred from homology"/>
<dbReference type="GO" id="GO:0000723">
    <property type="term" value="P:telomere maintenance"/>
    <property type="evidence" value="ECO:0007669"/>
    <property type="project" value="InterPro"/>
</dbReference>
<keyword evidence="3" id="KW-0175">Coiled coil</keyword>
<keyword evidence="1" id="KW-0788">Thiol protease</keyword>
<comment type="catalytic activity">
    <reaction evidence="2">
        <text>ATP + H2O = ADP + phosphate + H(+)</text>
        <dbReference type="Rhea" id="RHEA:13065"/>
        <dbReference type="ChEBI" id="CHEBI:15377"/>
        <dbReference type="ChEBI" id="CHEBI:15378"/>
        <dbReference type="ChEBI" id="CHEBI:30616"/>
        <dbReference type="ChEBI" id="CHEBI:43474"/>
        <dbReference type="ChEBI" id="CHEBI:456216"/>
        <dbReference type="EC" id="5.6.2.3"/>
    </reaction>
</comment>
<keyword evidence="6" id="KW-1185">Reference proteome</keyword>
<dbReference type="Gene3D" id="3.40.50.300">
    <property type="entry name" value="P-loop containing nucleotide triphosphate hydrolases"/>
    <property type="match status" value="1"/>
</dbReference>
<dbReference type="GO" id="GO:0043139">
    <property type="term" value="F:5'-3' DNA helicase activity"/>
    <property type="evidence" value="ECO:0007669"/>
    <property type="project" value="UniProtKB-EC"/>
</dbReference>
<dbReference type="CDD" id="cd22755">
    <property type="entry name" value="OTU_CeDUB-like"/>
    <property type="match status" value="1"/>
</dbReference>
<dbReference type="GO" id="GO:0008234">
    <property type="term" value="F:cysteine-type peptidase activity"/>
    <property type="evidence" value="ECO:0007669"/>
    <property type="project" value="UniProtKB-KW"/>
</dbReference>
<feature type="coiled-coil region" evidence="3">
    <location>
        <begin position="1243"/>
        <end position="1274"/>
    </location>
</feature>
<dbReference type="GeneID" id="118403177"/>
<keyword evidence="2" id="KW-0233">DNA recombination</keyword>
<dbReference type="InterPro" id="IPR036691">
    <property type="entry name" value="Endo/exonu/phosph_ase_sf"/>
</dbReference>
<dbReference type="InterPro" id="IPR046700">
    <property type="entry name" value="DUF6570"/>
</dbReference>
<dbReference type="PROSITE" id="PS50802">
    <property type="entry name" value="OTU"/>
    <property type="match status" value="1"/>
</dbReference>
<evidence type="ECO:0000256" key="2">
    <source>
        <dbReference type="RuleBase" id="RU363044"/>
    </source>
</evidence>
<dbReference type="InterPro" id="IPR027417">
    <property type="entry name" value="P-loop_NTPase"/>
</dbReference>
<keyword evidence="2" id="KW-0067">ATP-binding</keyword>
<feature type="region of interest" description="Disordered" evidence="4">
    <location>
        <begin position="305"/>
        <end position="324"/>
    </location>
</feature>
<reference evidence="6" key="1">
    <citation type="journal article" date="2020" name="Nat. Ecol. Evol.">
        <title>Deeply conserved synteny resolves early events in vertebrate evolution.</title>
        <authorList>
            <person name="Simakov O."/>
            <person name="Marletaz F."/>
            <person name="Yue J.X."/>
            <person name="O'Connell B."/>
            <person name="Jenkins J."/>
            <person name="Brandt A."/>
            <person name="Calef R."/>
            <person name="Tung C.H."/>
            <person name="Huang T.K."/>
            <person name="Schmutz J."/>
            <person name="Satoh N."/>
            <person name="Yu J.K."/>
            <person name="Putnam N.H."/>
            <person name="Green R.E."/>
            <person name="Rokhsar D.S."/>
        </authorList>
    </citation>
    <scope>NUCLEOTIDE SEQUENCE [LARGE SCALE GENOMIC DNA]</scope>
    <source>
        <strain evidence="6">S238N-H82</strain>
    </source>
</reference>
<dbReference type="PANTHER" id="PTHR47642:SF5">
    <property type="entry name" value="ATP-DEPENDENT DNA HELICASE"/>
    <property type="match status" value="1"/>
</dbReference>
<organism evidence="6 9">
    <name type="scientific">Branchiostoma floridae</name>
    <name type="common">Florida lancelet</name>
    <name type="synonym">Amphioxus</name>
    <dbReference type="NCBI Taxonomy" id="7739"/>
    <lineage>
        <taxon>Eukaryota</taxon>
        <taxon>Metazoa</taxon>
        <taxon>Chordata</taxon>
        <taxon>Cephalochordata</taxon>
        <taxon>Leptocardii</taxon>
        <taxon>Amphioxiformes</taxon>
        <taxon>Branchiostomatidae</taxon>
        <taxon>Branchiostoma</taxon>
    </lineage>
</organism>
<dbReference type="SUPFAM" id="SSF52540">
    <property type="entry name" value="P-loop containing nucleoside triphosphate hydrolases"/>
    <property type="match status" value="2"/>
</dbReference>
<feature type="region of interest" description="Disordered" evidence="4">
    <location>
        <begin position="51"/>
        <end position="75"/>
    </location>
</feature>
<dbReference type="EC" id="5.6.2.3" evidence="2"/>
<dbReference type="SUPFAM" id="SSF54001">
    <property type="entry name" value="Cysteine proteinases"/>
    <property type="match status" value="1"/>
</dbReference>
<keyword evidence="2" id="KW-0227">DNA damage</keyword>
<evidence type="ECO:0000256" key="3">
    <source>
        <dbReference type="SAM" id="Coils"/>
    </source>
</evidence>
<dbReference type="InterPro" id="IPR003323">
    <property type="entry name" value="OTU_dom"/>
</dbReference>
<comment type="similarity">
    <text evidence="2">Belongs to the helicase family.</text>
</comment>
<accession>A0A9J7HDC4</accession>
<dbReference type="RefSeq" id="XP_035657626.1">
    <property type="nucleotide sequence ID" value="XM_035801733.1"/>
</dbReference>
<dbReference type="SUPFAM" id="SSF56219">
    <property type="entry name" value="DNase I-like"/>
    <property type="match status" value="1"/>
</dbReference>
<dbReference type="Pfam" id="PF14214">
    <property type="entry name" value="Helitron_like_N"/>
    <property type="match status" value="1"/>
</dbReference>
<dbReference type="GO" id="GO:0006281">
    <property type="term" value="P:DNA repair"/>
    <property type="evidence" value="ECO:0007669"/>
    <property type="project" value="UniProtKB-KW"/>
</dbReference>
<name>A0A9J7HDC4_BRAFL</name>
<evidence type="ECO:0000313" key="7">
    <source>
        <dbReference type="RefSeq" id="XP_035657624.1"/>
    </source>
</evidence>
<feature type="coiled-coil region" evidence="3">
    <location>
        <begin position="1469"/>
        <end position="1496"/>
    </location>
</feature>
<dbReference type="InterPro" id="IPR051055">
    <property type="entry name" value="PIF1_helicase"/>
</dbReference>
<dbReference type="Gene3D" id="3.60.10.10">
    <property type="entry name" value="Endonuclease/exonuclease/phosphatase"/>
    <property type="match status" value="1"/>
</dbReference>
<dbReference type="GO" id="GO:0005524">
    <property type="term" value="F:ATP binding"/>
    <property type="evidence" value="ECO:0007669"/>
    <property type="project" value="UniProtKB-KW"/>
</dbReference>
<dbReference type="SMART" id="SM00382">
    <property type="entry name" value="AAA"/>
    <property type="match status" value="1"/>
</dbReference>
<dbReference type="Pfam" id="PF05970">
    <property type="entry name" value="PIF1"/>
    <property type="match status" value="1"/>
</dbReference>
<dbReference type="InterPro" id="IPR010285">
    <property type="entry name" value="DNA_helicase_pif1-like_DEAD"/>
</dbReference>
<dbReference type="OMA" id="RIKQKCA"/>
<dbReference type="Gene3D" id="3.90.70.80">
    <property type="match status" value="1"/>
</dbReference>
<dbReference type="CDD" id="cd18809">
    <property type="entry name" value="SF1_C_RecD"/>
    <property type="match status" value="1"/>
</dbReference>
<keyword evidence="2" id="KW-0378">Hydrolase</keyword>
<dbReference type="PANTHER" id="PTHR47642">
    <property type="entry name" value="ATP-DEPENDENT DNA HELICASE"/>
    <property type="match status" value="1"/>
</dbReference>
<feature type="domain" description="OTU" evidence="5">
    <location>
        <begin position="116"/>
        <end position="259"/>
    </location>
</feature>
<dbReference type="RefSeq" id="XP_035657625.1">
    <property type="nucleotide sequence ID" value="XM_035801732.1"/>
</dbReference>
<keyword evidence="2" id="KW-0347">Helicase</keyword>
<feature type="compositionally biased region" description="Basic and acidic residues" evidence="4">
    <location>
        <begin position="57"/>
        <end position="71"/>
    </location>
</feature>
<dbReference type="Pfam" id="PF02338">
    <property type="entry name" value="OTU"/>
    <property type="match status" value="1"/>
</dbReference>
<sequence>MGVDLSTYRARIGCYSGPSLRFWAEASCLLVWATIAQLVLFLSGDIEQNPGPKQGKVSKERQRSPDVHETGAHAGGGFVFRPLTQIDQWTLSGQLHIPVAMWHTPGQNGVPLECPLTVKSIGGRGDCFFKAISYAVFGIEECHGALRSRLVAYMQTLPDEFCRLFLPEGLSMSGYLVSSEMSLEGTWATDAEIHCMASLLRRPIFVYTYCGTREGWKWMKFSPTGTVRQDTYLSDGGYGHGMIYLQNTNQNHYDVVTDVMSLEQSRSLSRYQHYRHMQKITANKAEKFRASERKRKADCYVHEVHRKRQLSQQQTRYHTDDRHKKEKVAEAQARYHNDDNYREAKVAEAQAKYRNDDNYRKAKVAEAQGKYHNDDNYRKAKVAEAQAKYHNDDNYRKAKVAEAQAKYHNDDNYRKAKVAEAQAKYHNDDNYRKAKVAEAQAKYHNDDNYRKAKVAEAQAKYHNDDNYRKAKVEHEREKYQTDSELREGKIVQVQHSRSKKLNSTNVDKAVIRFQKACTERLQYPCTVCYKINFKTQVVECNRSKLNFHPSVLVCLTGEYVHKCDSECTAEPCPKLETRGKEWICHTCKNHLKKRNIPPQAQINKMSLPAIPPVLKCLNTLESQLIAPRIPFMKVAALPKGGQKGVHGPVVCVPADVSKTHQVLPRMPSEAQFVRVKLKRRLQYNGFYLYRQISPFKVDAALQYLVENNEHYSGVSIDSNWVLPWNEEEGGLIQPPATETGMEDEEMDNILRQINDEEVTDREELQEEAALNEDDLLRGIPHDSCLQPCDVGQDFLDYYDENILCVAPGEGNRPVSVFKEVGGEAMSFPVQFPMGKYSFNDDREIRITASQYFKARLMSADTRFARDTSYIFFAQYVTELNFIQSNMSISLRKSAPITSDGRDIGAQMLSNREDLQSILKSDVGYRFLQPVRGTPQFWEKTLNELYAMIRQLGIPTWFASFSAADLRWPEVLEAIRQDHGTVPVSELSWEERCDILKSNPVTAARMFDHRVKLLFKHLIKSPSQPIGEVIDFFVRTEFQSRGSPHIHLLLWVKDAPKLNENTEEEICSFVDKYVCSQLPNPETDKELFDIVSQVQTHRKGHTASCKKGGKVCRFGFPKPPVKQTFLCGPVALKDLTEAEMASLPGRKKQAEVILKKFWDVLDKNTEPEKCSTDQILKEAKLTTAQFCDAFNLISTRKQVVLQRDPKDMYVNNFNPHLLRAWNGNMDIQYICDAYSCVRYIVSYINKAEREMGNLLKQAQKEAREGNEDIVKEMRKVGSAYLHHREVSAQEAVYRACSLKLKDCSREVTFIPTDEKACRLSKPLAAIQNIGEGESIWMTSIMDRYKARPQKEPFQTMCAATFVSEYRVVSFSGKEEDAEQTSRGTKEHVLNDNLGSVQKRTRSQPAIIRFAKFNKEKEPESHYLTLLKLYLPHYSDAQLKPEQFAKYEDFYLNGSVSLSDRTGVLKVRDIVENNRCQFERNRDQIDEARKEVENTSGDLDDAWAKIFPVPEQDRSECQDLQEKVRVFDDEDVIDDIPDLATSDKSKEQGFTLERCQLQMKKKTALPLLQSLNPIQQDVFYFVRKWCMETAQGMRPDPFHIFVTGGAGTGKSHLIKCIYYEATKILKETQENPDNISVLLTAPTGTAAFNIDGSTVHHAFHIARMSNTYQPLSEKTLNAVRAQYQSLRIVVIDEVSMVDRKLLYHIHGRLGQLRQVHPDIKFGNVSILAVGDMNQIPPVRAHGLCKGKDTVIVDLWNPHFEVVQLNEIMRQKDDAAFAELLNRLRVKKKKERLSDEDDKTLSSRVLSLDFASDDYPKDVLHIFTTNDSVAQHNDRMLKLRCSQIRQYEACDFVKDPCTGSMKRRDLARGESDDLPDMVRVGVGARVMLCRNVNVEDGLVNGAFGMVTGVKGGEDHESDVATVYVLFDNPRVGANERQKSSAPNSEIPVNSVPVCQVDSTLKRSSKVTRRQIPLKLAWACTTHKVQGMTVPEAVVSMKNVFASGMAYVALSRVSSIGGLHITDYKQESIYCDEHVENAVKEMMHLQFRSDPFKNADDRSESNRVLKIVHHNTENLVSNFESLKSTCLLKADIICLTETWLSEDVQDSKVQLENFDVFRKDRTHVCEEESMTRSSPHGGVAVYVRNGYSCYEIPIPDDISLECVVMLMSVEDIEILIVPVYRPPSVKKDAFIVNVEKLMQYLLATVKRTTTIFLGDFNENLLSGEDNKKIQKFFETNNFEQLVEDPTTMKGTLIDHVYIAPPSSNVSCGVIQTFYSYHDAVYCTLYR</sequence>
<gene>
    <name evidence="7 8 9" type="primary">LOC118403177</name>
</gene>
<dbReference type="KEGG" id="bfo:118403177"/>
<evidence type="ECO:0000256" key="4">
    <source>
        <dbReference type="SAM" id="MobiDB-lite"/>
    </source>
</evidence>
<keyword evidence="2" id="KW-0234">DNA repair</keyword>
<dbReference type="OrthoDB" id="10040528at2759"/>
<dbReference type="InterPro" id="IPR003593">
    <property type="entry name" value="AAA+_ATPase"/>
</dbReference>
<evidence type="ECO:0000259" key="5">
    <source>
        <dbReference type="PROSITE" id="PS50802"/>
    </source>
</evidence>
<evidence type="ECO:0000313" key="6">
    <source>
        <dbReference type="Proteomes" id="UP000001554"/>
    </source>
</evidence>
<dbReference type="Pfam" id="PF20209">
    <property type="entry name" value="DUF6570"/>
    <property type="match status" value="1"/>
</dbReference>
<evidence type="ECO:0000256" key="1">
    <source>
        <dbReference type="ARBA" id="ARBA00022807"/>
    </source>
</evidence>
<keyword evidence="2" id="KW-0547">Nucleotide-binding</keyword>
<protein>
    <recommendedName>
        <fullName evidence="2">ATP-dependent DNA helicase</fullName>
        <ecNumber evidence="2">5.6.2.3</ecNumber>
    </recommendedName>
</protein>